<evidence type="ECO:0000313" key="8">
    <source>
        <dbReference type="Proteomes" id="UP000524246"/>
    </source>
</evidence>
<feature type="transmembrane region" description="Helical" evidence="6">
    <location>
        <begin position="310"/>
        <end position="343"/>
    </location>
</feature>
<gene>
    <name evidence="7" type="ORF">GYA55_06180</name>
</gene>
<protein>
    <submittedName>
        <fullName evidence="7">AI-2E family transporter</fullName>
    </submittedName>
</protein>
<accession>A0A7X9IK26</accession>
<dbReference type="PANTHER" id="PTHR21716">
    <property type="entry name" value="TRANSMEMBRANE PROTEIN"/>
    <property type="match status" value="1"/>
</dbReference>
<evidence type="ECO:0000256" key="4">
    <source>
        <dbReference type="ARBA" id="ARBA00022989"/>
    </source>
</evidence>
<dbReference type="AlphaFoldDB" id="A0A7X9IK26"/>
<feature type="transmembrane region" description="Helical" evidence="6">
    <location>
        <begin position="214"/>
        <end position="236"/>
    </location>
</feature>
<proteinExistence type="inferred from homology"/>
<dbReference type="GO" id="GO:0016020">
    <property type="term" value="C:membrane"/>
    <property type="evidence" value="ECO:0007669"/>
    <property type="project" value="UniProtKB-SubCell"/>
</dbReference>
<feature type="transmembrane region" description="Helical" evidence="6">
    <location>
        <begin position="243"/>
        <end position="271"/>
    </location>
</feature>
<evidence type="ECO:0000256" key="2">
    <source>
        <dbReference type="ARBA" id="ARBA00009773"/>
    </source>
</evidence>
<comment type="similarity">
    <text evidence="2">Belongs to the autoinducer-2 exporter (AI-2E) (TC 2.A.86) family.</text>
</comment>
<name>A0A7X9IK26_9DELT</name>
<evidence type="ECO:0000256" key="1">
    <source>
        <dbReference type="ARBA" id="ARBA00004141"/>
    </source>
</evidence>
<evidence type="ECO:0000256" key="6">
    <source>
        <dbReference type="SAM" id="Phobius"/>
    </source>
</evidence>
<dbReference type="InterPro" id="IPR002549">
    <property type="entry name" value="AI-2E-like"/>
</dbReference>
<sequence length="360" mass="39295">MMQANSNLSTQRWIVGATCIVGLLIGIALILRPFLVPLLWASVLAISSYPLFKVILRFSPRRRNLSALLSSIIMALVVASIIFPFLFSIAKEMETLTKFLQTFKEQGHPDFILQIQKIPFVGQILHNYVNQLQEEEALLVDLLSQYRAQLLRAVGFAAKNILSFFAQYLVCFFALFFLYRDGNKIANQLKALLTYVVGEHLSSHIIGIKGLVKAAVYGTLLTAVIQGILAGIGYAVCGVSAPIFLGLLTALFALIPFGTPVVYVSVSVALFLSEVPLYYPIGLFIWGVCVVSLADNVIRPFFISQATELPIILVFFGVLGGIAAFGSIGVFLGPVVMVVAIALWKELLGAANLNKDDSFA</sequence>
<dbReference type="PANTHER" id="PTHR21716:SF4">
    <property type="entry name" value="TRANSMEMBRANE PROTEIN 245"/>
    <property type="match status" value="1"/>
</dbReference>
<feature type="transmembrane region" description="Helical" evidence="6">
    <location>
        <begin position="191"/>
        <end position="208"/>
    </location>
</feature>
<keyword evidence="4 6" id="KW-1133">Transmembrane helix</keyword>
<feature type="transmembrane region" description="Helical" evidence="6">
    <location>
        <begin position="68"/>
        <end position="90"/>
    </location>
</feature>
<evidence type="ECO:0000256" key="5">
    <source>
        <dbReference type="ARBA" id="ARBA00023136"/>
    </source>
</evidence>
<feature type="transmembrane region" description="Helical" evidence="6">
    <location>
        <begin position="12"/>
        <end position="31"/>
    </location>
</feature>
<dbReference type="Pfam" id="PF01594">
    <property type="entry name" value="AI-2E_transport"/>
    <property type="match status" value="1"/>
</dbReference>
<feature type="transmembrane region" description="Helical" evidence="6">
    <location>
        <begin position="37"/>
        <end position="56"/>
    </location>
</feature>
<feature type="transmembrane region" description="Helical" evidence="6">
    <location>
        <begin position="161"/>
        <end position="179"/>
    </location>
</feature>
<reference evidence="7 8" key="1">
    <citation type="journal article" date="2020" name="Biotechnol. Biofuels">
        <title>New insights from the biogas microbiome by comprehensive genome-resolved metagenomics of nearly 1600 species originating from multiple anaerobic digesters.</title>
        <authorList>
            <person name="Campanaro S."/>
            <person name="Treu L."/>
            <person name="Rodriguez-R L.M."/>
            <person name="Kovalovszki A."/>
            <person name="Ziels R.M."/>
            <person name="Maus I."/>
            <person name="Zhu X."/>
            <person name="Kougias P.G."/>
            <person name="Basile A."/>
            <person name="Luo G."/>
            <person name="Schluter A."/>
            <person name="Konstantinidis K.T."/>
            <person name="Angelidaki I."/>
        </authorList>
    </citation>
    <scope>NUCLEOTIDE SEQUENCE [LARGE SCALE GENOMIC DNA]</scope>
    <source>
        <strain evidence="7">AS27yjCOA_65</strain>
    </source>
</reference>
<dbReference type="Proteomes" id="UP000524246">
    <property type="component" value="Unassembled WGS sequence"/>
</dbReference>
<keyword evidence="3 6" id="KW-0812">Transmembrane</keyword>
<comment type="caution">
    <text evidence="7">The sequence shown here is derived from an EMBL/GenBank/DDBJ whole genome shotgun (WGS) entry which is preliminary data.</text>
</comment>
<evidence type="ECO:0000256" key="3">
    <source>
        <dbReference type="ARBA" id="ARBA00022692"/>
    </source>
</evidence>
<comment type="subcellular location">
    <subcellularLocation>
        <location evidence="1">Membrane</location>
        <topology evidence="1">Multi-pass membrane protein</topology>
    </subcellularLocation>
</comment>
<dbReference type="EMBL" id="JAAZON010000268">
    <property type="protein sequence ID" value="NMC62742.1"/>
    <property type="molecule type" value="Genomic_DNA"/>
</dbReference>
<evidence type="ECO:0000313" key="7">
    <source>
        <dbReference type="EMBL" id="NMC62742.1"/>
    </source>
</evidence>
<feature type="transmembrane region" description="Helical" evidence="6">
    <location>
        <begin position="277"/>
        <end position="298"/>
    </location>
</feature>
<organism evidence="7 8">
    <name type="scientific">SAR324 cluster bacterium</name>
    <dbReference type="NCBI Taxonomy" id="2024889"/>
    <lineage>
        <taxon>Bacteria</taxon>
        <taxon>Deltaproteobacteria</taxon>
        <taxon>SAR324 cluster</taxon>
    </lineage>
</organism>
<keyword evidence="5 6" id="KW-0472">Membrane</keyword>